<sequence length="1112" mass="123466">MKEPPQNLSSSIESLDISNNNISSLYGNFISSPKLNKLYINDNGINFVAEGAFSKLENLNVLDLSSNFIQSLHQNTFVSVYRLGKLDLSKNRISFISRELFRNNLQLFKLNLSHNALSLPTSGTFLDTVSLNHLYLQYAHIYSDSPEYSWKSMNPDLFRSMKNLRTINLEGNGISELSESMFTCNQGLIQLNIRNNLLTSWPSPAFHSEAQIYSLDISKNLLQTLDARFVKSLGDLRHLNLSNNPFVCDCRLQGLWLWSVRGNVSTGASCVAPSSGWGTLGHLECNPIQPHVSFKEESIINNESSLDLYQTQETTSYTPQTEPVAITPVPTTSLIHSEVVRRSTLTKTNYFINSPQSTPKTSFLLPDKRSTEDFTIVLCLTGLVGFLLFTIIVVFITLEYVNRRNKRPFIDQNIGSGESSACMERKEIRCFQVSTSNNLLCGSRDTISNRPSPITHSLQYPVDRTISKGIYECYKPRKLRGRPDFEIEFVEDYSNAQTMRVETVTGRLSTNGKKGKIESTPRSGESSLISEPTPLKVPSTLVPLIPPAEQGAFLESTQRFRQDHGSTSSTTYNVCLETGGVYSSPTSSRCDKRRGLHTEKKRSALCGINLARWRYHGMAQLKLVAILFALVTLTTIVRGQCPVSCRCSEYARKTLCTGSCESELPSGVNVNSVDFSATSFNITVLHKSDLERLKELTDLHLEDNNIFRIDPDAFQSLTNLALLNLRKNSLHSLDVNILLANNRLVYLDLSENANLRFPQSGYFLNAPSLEALFLENCRQLHTKFDEKIGEDVQVLNIGVLTNLINLKEVSFKNSGLDILEADVSEESFGISTINFKNNFLTTVPLTFFKYFTALETLYLDNNRIDYLPTGVFDTLMSLKKLFLNNNNLENIDVGQLSNLVSLEILDLSENELAALPDGVFSGLEGLKILKLDGNLLKSVSTEVLRPLKGLTNLDMSGNRFQSLTAGDFSGLSALKELVVADSSGLTCDCGLLKFKKDLPNVRLTLSCANVSTVTEETLAHLSCDEKVNMALVIGVPAACALAVVLVVGVVLACVRRRGAKSREANGTVTFQQVALSEEQPVTLSEEQPVYAQSLKAAPRAPPRRLTLVSEED</sequence>
<protein>
    <submittedName>
        <fullName evidence="6">Uncharacterized protein</fullName>
    </submittedName>
</protein>
<keyword evidence="5" id="KW-1133">Transmembrane helix</keyword>
<feature type="region of interest" description="Disordered" evidence="4">
    <location>
        <begin position="1092"/>
        <end position="1112"/>
    </location>
</feature>
<keyword evidence="1" id="KW-0433">Leucine-rich repeat</keyword>
<dbReference type="Pfam" id="PF13855">
    <property type="entry name" value="LRR_8"/>
    <property type="match status" value="3"/>
</dbReference>
<feature type="compositionally biased region" description="Polar residues" evidence="4">
    <location>
        <begin position="520"/>
        <end position="530"/>
    </location>
</feature>
<dbReference type="PANTHER" id="PTHR24373:SF275">
    <property type="entry name" value="TIR DOMAIN-CONTAINING PROTEIN"/>
    <property type="match status" value="1"/>
</dbReference>
<dbReference type="PANTHER" id="PTHR24373">
    <property type="entry name" value="SLIT RELATED LEUCINE-RICH REPEAT NEURONAL PROTEIN"/>
    <property type="match status" value="1"/>
</dbReference>
<keyword evidence="3" id="KW-0677">Repeat</keyword>
<keyword evidence="5" id="KW-0472">Membrane</keyword>
<gene>
    <name evidence="6" type="ORF">TDIB3V08_LOCUS1831</name>
</gene>
<accession>A0A7R8Z5N6</accession>
<keyword evidence="5" id="KW-0812">Transmembrane</keyword>
<evidence type="ECO:0000256" key="5">
    <source>
        <dbReference type="SAM" id="Phobius"/>
    </source>
</evidence>
<keyword evidence="2" id="KW-0732">Signal</keyword>
<evidence type="ECO:0000256" key="3">
    <source>
        <dbReference type="ARBA" id="ARBA00022737"/>
    </source>
</evidence>
<dbReference type="InterPro" id="IPR003591">
    <property type="entry name" value="Leu-rich_rpt_typical-subtyp"/>
</dbReference>
<dbReference type="FunFam" id="3.80.10.10:FF:001360">
    <property type="entry name" value="Uncharacterized protein"/>
    <property type="match status" value="1"/>
</dbReference>
<evidence type="ECO:0000256" key="2">
    <source>
        <dbReference type="ARBA" id="ARBA00022729"/>
    </source>
</evidence>
<dbReference type="FunFam" id="3.80.10.10:FF:001164">
    <property type="entry name" value="GH01279p"/>
    <property type="match status" value="1"/>
</dbReference>
<reference evidence="6" key="1">
    <citation type="submission" date="2020-11" db="EMBL/GenBank/DDBJ databases">
        <authorList>
            <person name="Tran Van P."/>
        </authorList>
    </citation>
    <scope>NUCLEOTIDE SEQUENCE</scope>
</reference>
<dbReference type="Gene3D" id="3.80.10.10">
    <property type="entry name" value="Ribonuclease Inhibitor"/>
    <property type="match status" value="4"/>
</dbReference>
<evidence type="ECO:0000256" key="1">
    <source>
        <dbReference type="ARBA" id="ARBA00022614"/>
    </source>
</evidence>
<evidence type="ECO:0000313" key="6">
    <source>
        <dbReference type="EMBL" id="CAD7195447.1"/>
    </source>
</evidence>
<dbReference type="InterPro" id="IPR032675">
    <property type="entry name" value="LRR_dom_sf"/>
</dbReference>
<dbReference type="PROSITE" id="PS51450">
    <property type="entry name" value="LRR"/>
    <property type="match status" value="4"/>
</dbReference>
<dbReference type="GO" id="GO:0031012">
    <property type="term" value="C:extracellular matrix"/>
    <property type="evidence" value="ECO:0007669"/>
    <property type="project" value="TreeGrafter"/>
</dbReference>
<feature type="region of interest" description="Disordered" evidence="4">
    <location>
        <begin position="507"/>
        <end position="532"/>
    </location>
</feature>
<dbReference type="AlphaFoldDB" id="A0A7R8Z5N6"/>
<dbReference type="EMBL" id="OA564756">
    <property type="protein sequence ID" value="CAD7195447.1"/>
    <property type="molecule type" value="Genomic_DNA"/>
</dbReference>
<feature type="transmembrane region" description="Helical" evidence="5">
    <location>
        <begin position="1029"/>
        <end position="1054"/>
    </location>
</feature>
<name>A0A7R8Z5N6_TIMDO</name>
<dbReference type="InterPro" id="IPR001611">
    <property type="entry name" value="Leu-rich_rpt"/>
</dbReference>
<dbReference type="SUPFAM" id="SSF52058">
    <property type="entry name" value="L domain-like"/>
    <property type="match status" value="2"/>
</dbReference>
<dbReference type="InterPro" id="IPR050328">
    <property type="entry name" value="Dev_Immune_Receptor"/>
</dbReference>
<proteinExistence type="predicted"/>
<dbReference type="SMART" id="SM00365">
    <property type="entry name" value="LRR_SD22"/>
    <property type="match status" value="7"/>
</dbReference>
<dbReference type="GO" id="GO:0005615">
    <property type="term" value="C:extracellular space"/>
    <property type="evidence" value="ECO:0007669"/>
    <property type="project" value="TreeGrafter"/>
</dbReference>
<feature type="transmembrane region" description="Helical" evidence="5">
    <location>
        <begin position="374"/>
        <end position="398"/>
    </location>
</feature>
<dbReference type="SMART" id="SM00369">
    <property type="entry name" value="LRR_TYP"/>
    <property type="match status" value="11"/>
</dbReference>
<dbReference type="SMART" id="SM00364">
    <property type="entry name" value="LRR_BAC"/>
    <property type="match status" value="4"/>
</dbReference>
<evidence type="ECO:0000256" key="4">
    <source>
        <dbReference type="SAM" id="MobiDB-lite"/>
    </source>
</evidence>
<feature type="transmembrane region" description="Helical" evidence="5">
    <location>
        <begin position="619"/>
        <end position="637"/>
    </location>
</feature>
<organism evidence="6">
    <name type="scientific">Timema douglasi</name>
    <name type="common">Walking stick</name>
    <dbReference type="NCBI Taxonomy" id="61478"/>
    <lineage>
        <taxon>Eukaryota</taxon>
        <taxon>Metazoa</taxon>
        <taxon>Ecdysozoa</taxon>
        <taxon>Arthropoda</taxon>
        <taxon>Hexapoda</taxon>
        <taxon>Insecta</taxon>
        <taxon>Pterygota</taxon>
        <taxon>Neoptera</taxon>
        <taxon>Polyneoptera</taxon>
        <taxon>Phasmatodea</taxon>
        <taxon>Timematodea</taxon>
        <taxon>Timematoidea</taxon>
        <taxon>Timematidae</taxon>
        <taxon>Timema</taxon>
    </lineage>
</organism>